<dbReference type="PANTHER" id="PTHR45947">
    <property type="entry name" value="SULFOQUINOVOSYL TRANSFERASE SQD2"/>
    <property type="match status" value="1"/>
</dbReference>
<gene>
    <name evidence="3" type="ORF">MPEBLZ_00632</name>
</gene>
<dbReference type="InterPro" id="IPR028098">
    <property type="entry name" value="Glyco_trans_4-like_N"/>
</dbReference>
<accession>A0A0P7ZL26</accession>
<proteinExistence type="predicted"/>
<sequence>MFCSGLLPTPPANKENIIYAPLHLTAALASEMAKRGHSVTLFGAKGTKSKATVVDLNLPPLFNHPQIGDSIDFKNHSTINFYEQVFISEIYRRAAEGEFDIIHIHPVDMAINFAINSKVPTVFTLHDPISNWRRFIYSMYRENKNIYYVSISDSQRLPLKNINFIDTVYHGIDLEIYPFSARQGDYLLSASRFVPEKGIDVAIKVAQRTNLPLKIAGEPAVSTNSYWMKKIKPAIGGIISYEGILPVSDMSRLYKSAAALLFPIKLEESFGLVMIEAMACGTPVIAFNRGSVKEIIKDGMTGFIVDDLNGMVRAVKKINSIDREACRRHVEENFSLQKMVDKYELVYEKILKQEKK</sequence>
<dbReference type="EMBL" id="LKCM01000057">
    <property type="protein sequence ID" value="KPQ44779.1"/>
    <property type="molecule type" value="Genomic_DNA"/>
</dbReference>
<dbReference type="Gene3D" id="3.40.50.2000">
    <property type="entry name" value="Glycogen Phosphorylase B"/>
    <property type="match status" value="2"/>
</dbReference>
<dbReference type="InterPro" id="IPR001296">
    <property type="entry name" value="Glyco_trans_1"/>
</dbReference>
<reference evidence="3 4" key="1">
    <citation type="submission" date="2015-09" db="EMBL/GenBank/DDBJ databases">
        <title>A metagenomics-based metabolic model of nitrate-dependent anaerobic oxidation of methane by Methanoperedens-like archaea.</title>
        <authorList>
            <person name="Arshad A."/>
            <person name="Speth D.R."/>
            <person name="De Graaf R.M."/>
            <person name="Op Den Camp H.J."/>
            <person name="Jetten M.S."/>
            <person name="Welte C.U."/>
        </authorList>
    </citation>
    <scope>NUCLEOTIDE SEQUENCE [LARGE SCALE GENOMIC DNA]</scope>
</reference>
<feature type="domain" description="Glycosyl transferase family 1" evidence="1">
    <location>
        <begin position="185"/>
        <end position="318"/>
    </location>
</feature>
<evidence type="ECO:0000259" key="2">
    <source>
        <dbReference type="Pfam" id="PF13439"/>
    </source>
</evidence>
<dbReference type="InterPro" id="IPR050194">
    <property type="entry name" value="Glycosyltransferase_grp1"/>
</dbReference>
<dbReference type="SUPFAM" id="SSF53756">
    <property type="entry name" value="UDP-Glycosyltransferase/glycogen phosphorylase"/>
    <property type="match status" value="1"/>
</dbReference>
<comment type="caution">
    <text evidence="3">The sequence shown here is derived from an EMBL/GenBank/DDBJ whole genome shotgun (WGS) entry which is preliminary data.</text>
</comment>
<evidence type="ECO:0000313" key="4">
    <source>
        <dbReference type="Proteomes" id="UP000050360"/>
    </source>
</evidence>
<dbReference type="AlphaFoldDB" id="A0A0P7ZL26"/>
<keyword evidence="3" id="KW-0413">Isomerase</keyword>
<name>A0A0P7ZL26_9EURY</name>
<dbReference type="PATRIC" id="fig|1719120.3.peg.689"/>
<feature type="domain" description="Glycosyltransferase subfamily 4-like N-terminal" evidence="2">
    <location>
        <begin position="26"/>
        <end position="175"/>
    </location>
</feature>
<protein>
    <submittedName>
        <fullName evidence="3">Mannose-6-phosphate isomerase</fullName>
    </submittedName>
</protein>
<dbReference type="Pfam" id="PF13439">
    <property type="entry name" value="Glyco_transf_4"/>
    <property type="match status" value="1"/>
</dbReference>
<organism evidence="3 4">
    <name type="scientific">Candidatus Methanoperedens nitratireducens</name>
    <dbReference type="NCBI Taxonomy" id="1392998"/>
    <lineage>
        <taxon>Archaea</taxon>
        <taxon>Methanobacteriati</taxon>
        <taxon>Methanobacteriota</taxon>
        <taxon>Stenosarchaea group</taxon>
        <taxon>Methanomicrobia</taxon>
        <taxon>Methanosarcinales</taxon>
        <taxon>ANME-2 cluster</taxon>
        <taxon>Candidatus Methanoperedentaceae</taxon>
        <taxon>Candidatus Methanoperedens</taxon>
    </lineage>
</organism>
<dbReference type="CDD" id="cd03802">
    <property type="entry name" value="GT4_AviGT4-like"/>
    <property type="match status" value="1"/>
</dbReference>
<dbReference type="PANTHER" id="PTHR45947:SF3">
    <property type="entry name" value="SULFOQUINOVOSYL TRANSFERASE SQD2"/>
    <property type="match status" value="1"/>
</dbReference>
<dbReference type="Pfam" id="PF00534">
    <property type="entry name" value="Glycos_transf_1"/>
    <property type="match status" value="1"/>
</dbReference>
<dbReference type="GO" id="GO:0016853">
    <property type="term" value="F:isomerase activity"/>
    <property type="evidence" value="ECO:0007669"/>
    <property type="project" value="UniProtKB-KW"/>
</dbReference>
<dbReference type="GO" id="GO:0016757">
    <property type="term" value="F:glycosyltransferase activity"/>
    <property type="evidence" value="ECO:0007669"/>
    <property type="project" value="InterPro"/>
</dbReference>
<evidence type="ECO:0000313" key="3">
    <source>
        <dbReference type="EMBL" id="KPQ44779.1"/>
    </source>
</evidence>
<dbReference type="Proteomes" id="UP000050360">
    <property type="component" value="Unassembled WGS sequence"/>
</dbReference>
<evidence type="ECO:0000259" key="1">
    <source>
        <dbReference type="Pfam" id="PF00534"/>
    </source>
</evidence>